<keyword evidence="3" id="KW-0238">DNA-binding</keyword>
<dbReference type="PANTHER" id="PTHR31920:SF111">
    <property type="entry name" value="B3 DOMAIN-CONTAINING PROTEIN OS03G0621600-RELATED"/>
    <property type="match status" value="1"/>
</dbReference>
<dbReference type="PANTHER" id="PTHR31920">
    <property type="entry name" value="B3 DOMAIN-CONTAINING"/>
    <property type="match status" value="1"/>
</dbReference>
<keyword evidence="4" id="KW-0804">Transcription</keyword>
<evidence type="ECO:0000259" key="7">
    <source>
        <dbReference type="PROSITE" id="PS50863"/>
    </source>
</evidence>
<protein>
    <recommendedName>
        <fullName evidence="7">TF-B3 domain-containing protein</fullName>
    </recommendedName>
</protein>
<evidence type="ECO:0000256" key="2">
    <source>
        <dbReference type="ARBA" id="ARBA00023015"/>
    </source>
</evidence>
<reference evidence="8" key="1">
    <citation type="submission" date="2023-07" db="EMBL/GenBank/DDBJ databases">
        <title>A chromosome-level genome assembly of Lolium multiflorum.</title>
        <authorList>
            <person name="Chen Y."/>
            <person name="Copetti D."/>
            <person name="Kolliker R."/>
            <person name="Studer B."/>
        </authorList>
    </citation>
    <scope>NUCLEOTIDE SEQUENCE</scope>
    <source>
        <strain evidence="8">02402/16</strain>
        <tissue evidence="8">Leaf</tissue>
    </source>
</reference>
<comment type="subcellular location">
    <subcellularLocation>
        <location evidence="1">Nucleus</location>
    </subcellularLocation>
</comment>
<evidence type="ECO:0000256" key="5">
    <source>
        <dbReference type="ARBA" id="ARBA00023242"/>
    </source>
</evidence>
<dbReference type="GO" id="GO:0003677">
    <property type="term" value="F:DNA binding"/>
    <property type="evidence" value="ECO:0007669"/>
    <property type="project" value="UniProtKB-KW"/>
</dbReference>
<evidence type="ECO:0000256" key="6">
    <source>
        <dbReference type="SAM" id="MobiDB-lite"/>
    </source>
</evidence>
<evidence type="ECO:0000256" key="4">
    <source>
        <dbReference type="ARBA" id="ARBA00023163"/>
    </source>
</evidence>
<organism evidence="8 9">
    <name type="scientific">Lolium multiflorum</name>
    <name type="common">Italian ryegrass</name>
    <name type="synonym">Lolium perenne subsp. multiflorum</name>
    <dbReference type="NCBI Taxonomy" id="4521"/>
    <lineage>
        <taxon>Eukaryota</taxon>
        <taxon>Viridiplantae</taxon>
        <taxon>Streptophyta</taxon>
        <taxon>Embryophyta</taxon>
        <taxon>Tracheophyta</taxon>
        <taxon>Spermatophyta</taxon>
        <taxon>Magnoliopsida</taxon>
        <taxon>Liliopsida</taxon>
        <taxon>Poales</taxon>
        <taxon>Poaceae</taxon>
        <taxon>BOP clade</taxon>
        <taxon>Pooideae</taxon>
        <taxon>Poodae</taxon>
        <taxon>Poeae</taxon>
        <taxon>Poeae Chloroplast Group 2 (Poeae type)</taxon>
        <taxon>Loliodinae</taxon>
        <taxon>Loliinae</taxon>
        <taxon>Lolium</taxon>
    </lineage>
</organism>
<evidence type="ECO:0000256" key="3">
    <source>
        <dbReference type="ARBA" id="ARBA00023125"/>
    </source>
</evidence>
<keyword evidence="2" id="KW-0805">Transcription regulation</keyword>
<dbReference type="InterPro" id="IPR015300">
    <property type="entry name" value="DNA-bd_pseudobarrel_sf"/>
</dbReference>
<feature type="region of interest" description="Disordered" evidence="6">
    <location>
        <begin position="1"/>
        <end position="36"/>
    </location>
</feature>
<dbReference type="Proteomes" id="UP001231189">
    <property type="component" value="Unassembled WGS sequence"/>
</dbReference>
<feature type="domain" description="TF-B3" evidence="7">
    <location>
        <begin position="50"/>
        <end position="102"/>
    </location>
</feature>
<accession>A0AAD8QIK1</accession>
<sequence>MTRRGPCSSSSSSSSRATRTASRGCRTPSPTTSPATPLLHLREDGCGCCRWIVDVIYDARGKMYLHIGWEKFARYHRLEAGFVLLFSYFGDRDMSVKVFDETRCRRNYHGDSAEEDDD</sequence>
<comment type="caution">
    <text evidence="8">The sequence shown here is derived from an EMBL/GenBank/DDBJ whole genome shotgun (WGS) entry which is preliminary data.</text>
</comment>
<dbReference type="SUPFAM" id="SSF101936">
    <property type="entry name" value="DNA-binding pseudobarrel domain"/>
    <property type="match status" value="1"/>
</dbReference>
<gene>
    <name evidence="8" type="ORF">QYE76_008205</name>
</gene>
<proteinExistence type="predicted"/>
<dbReference type="AlphaFoldDB" id="A0AAD8QIK1"/>
<evidence type="ECO:0000313" key="9">
    <source>
        <dbReference type="Proteomes" id="UP001231189"/>
    </source>
</evidence>
<keyword evidence="5" id="KW-0539">Nucleus</keyword>
<dbReference type="PROSITE" id="PS50863">
    <property type="entry name" value="B3"/>
    <property type="match status" value="1"/>
</dbReference>
<evidence type="ECO:0000313" key="8">
    <source>
        <dbReference type="EMBL" id="KAK1602724.1"/>
    </source>
</evidence>
<dbReference type="InterPro" id="IPR050655">
    <property type="entry name" value="Plant_B3_domain"/>
</dbReference>
<dbReference type="EMBL" id="JAUUTY010000194">
    <property type="protein sequence ID" value="KAK1602724.1"/>
    <property type="molecule type" value="Genomic_DNA"/>
</dbReference>
<dbReference type="GO" id="GO:0005634">
    <property type="term" value="C:nucleus"/>
    <property type="evidence" value="ECO:0007669"/>
    <property type="project" value="UniProtKB-SubCell"/>
</dbReference>
<keyword evidence="9" id="KW-1185">Reference proteome</keyword>
<dbReference type="InterPro" id="IPR003340">
    <property type="entry name" value="B3_DNA-bd"/>
</dbReference>
<dbReference type="Gene3D" id="2.40.330.10">
    <property type="entry name" value="DNA-binding pseudobarrel domain"/>
    <property type="match status" value="1"/>
</dbReference>
<evidence type="ECO:0000256" key="1">
    <source>
        <dbReference type="ARBA" id="ARBA00004123"/>
    </source>
</evidence>
<name>A0AAD8QIK1_LOLMU</name>